<keyword evidence="2" id="KW-1185">Reference proteome</keyword>
<reference evidence="3" key="1">
    <citation type="submission" date="2025-08" db="UniProtKB">
        <authorList>
            <consortium name="RefSeq"/>
        </authorList>
    </citation>
    <scope>IDENTIFICATION</scope>
</reference>
<gene>
    <name evidence="3" type="primary">LRRC71</name>
</gene>
<dbReference type="InterPro" id="IPR001611">
    <property type="entry name" value="Leu-rich_rpt"/>
</dbReference>
<dbReference type="Gene3D" id="3.80.10.10">
    <property type="entry name" value="Ribonuclease Inhibitor"/>
    <property type="match status" value="1"/>
</dbReference>
<feature type="region of interest" description="Disordered" evidence="1">
    <location>
        <begin position="298"/>
        <end position="404"/>
    </location>
</feature>
<dbReference type="InterPro" id="IPR032675">
    <property type="entry name" value="LRR_dom_sf"/>
</dbReference>
<feature type="compositionally biased region" description="Basic and acidic residues" evidence="1">
    <location>
        <begin position="298"/>
        <end position="313"/>
    </location>
</feature>
<dbReference type="Pfam" id="PF13516">
    <property type="entry name" value="LRR_6"/>
    <property type="match status" value="3"/>
</dbReference>
<evidence type="ECO:0000313" key="2">
    <source>
        <dbReference type="Proteomes" id="UP001652642"/>
    </source>
</evidence>
<accession>A0ABM5F4C7</accession>
<sequence length="529" mass="57569">MGKKGERGARDKAAALEEEARNAARKAEHGEEEYQCVGILEQDFTELCTRAGFQEIPKVVLRPHGHPVAVPEETDPQAEQSILAQIQCKYAYFRPTIQVEQEHEDPKSAREVFLRGWKVEEKMLSVLAKCLPALGHLQAIHLWKVGLTDLTFASLLTILPSCASLKMLALEGNPLPERSFYKLISEDSPLAHLFLRNNEMDDEAAGLIGRALASLKSSHQGLASLSLSCNHITDVGAAHLANGLRLNRSLLSLSLASNRIGDEGALKLAEVLGPFALTHAEVVERRRLLLEKEAQERVRLPQRQADVKSERPSSHVSNTAIDKLQPAKAAKSLNKKKELAAKKEEKEKEKEKGLLTGGGAMVQAAAAAQAKKEEAKQAKKAAPATEQKPVRGKGTKSGPKDKRAQILEVEQVSEPTEAVNPLLEQAEHRDGKVFLPGNHVLLYLNLMRNQITEEGLKAFLAVVEQQSSRGAHGGGKGPTGLLHLSLGKNHYPADSKTFARIQELMATRDPLPKAGARVAAEEDLAASGT</sequence>
<dbReference type="RefSeq" id="XP_072840257.1">
    <property type="nucleotide sequence ID" value="XM_072984156.1"/>
</dbReference>
<feature type="compositionally biased region" description="Basic and acidic residues" evidence="1">
    <location>
        <begin position="335"/>
        <end position="353"/>
    </location>
</feature>
<organism evidence="2 3">
    <name type="scientific">Pogona vitticeps</name>
    <name type="common">central bearded dragon</name>
    <dbReference type="NCBI Taxonomy" id="103695"/>
    <lineage>
        <taxon>Eukaryota</taxon>
        <taxon>Metazoa</taxon>
        <taxon>Chordata</taxon>
        <taxon>Craniata</taxon>
        <taxon>Vertebrata</taxon>
        <taxon>Euteleostomi</taxon>
        <taxon>Lepidosauria</taxon>
        <taxon>Squamata</taxon>
        <taxon>Bifurcata</taxon>
        <taxon>Unidentata</taxon>
        <taxon>Episquamata</taxon>
        <taxon>Toxicofera</taxon>
        <taxon>Iguania</taxon>
        <taxon>Acrodonta</taxon>
        <taxon>Agamidae</taxon>
        <taxon>Amphibolurinae</taxon>
        <taxon>Pogona</taxon>
    </lineage>
</organism>
<name>A0ABM5F4C7_9SAUR</name>
<dbReference type="PANTHER" id="PTHR46984:SF1">
    <property type="entry name" value="LEUCINE-RICH REPEAT-CONTAINING PROTEIN 71"/>
    <property type="match status" value="1"/>
</dbReference>
<dbReference type="Proteomes" id="UP001652642">
    <property type="component" value="Chromosome 15"/>
</dbReference>
<dbReference type="SMART" id="SM00368">
    <property type="entry name" value="LRR_RI"/>
    <property type="match status" value="4"/>
</dbReference>
<dbReference type="SUPFAM" id="SSF52047">
    <property type="entry name" value="RNI-like"/>
    <property type="match status" value="1"/>
</dbReference>
<feature type="region of interest" description="Disordered" evidence="1">
    <location>
        <begin position="1"/>
        <end position="28"/>
    </location>
</feature>
<protein>
    <submittedName>
        <fullName evidence="3">Leucine-rich repeat-containing protein 71 isoform X2</fullName>
    </submittedName>
</protein>
<dbReference type="InterPro" id="IPR053040">
    <property type="entry name" value="LRR-containing_protein_71"/>
</dbReference>
<dbReference type="GeneID" id="110081533"/>
<evidence type="ECO:0000313" key="3">
    <source>
        <dbReference type="RefSeq" id="XP_072840257.1"/>
    </source>
</evidence>
<dbReference type="PANTHER" id="PTHR46984">
    <property type="entry name" value="LEUCINE-RICH REPEAT-CONTAINING PROTEIN 71"/>
    <property type="match status" value="1"/>
</dbReference>
<evidence type="ECO:0000256" key="1">
    <source>
        <dbReference type="SAM" id="MobiDB-lite"/>
    </source>
</evidence>
<proteinExistence type="predicted"/>